<accession>A0A4Y2MQJ5</accession>
<dbReference type="Proteomes" id="UP000499080">
    <property type="component" value="Unassembled WGS sequence"/>
</dbReference>
<evidence type="ECO:0000313" key="1">
    <source>
        <dbReference type="EMBL" id="GBN27886.1"/>
    </source>
</evidence>
<evidence type="ECO:0000313" key="2">
    <source>
        <dbReference type="Proteomes" id="UP000499080"/>
    </source>
</evidence>
<protein>
    <submittedName>
        <fullName evidence="1">Uncharacterized protein</fullName>
    </submittedName>
</protein>
<gene>
    <name evidence="1" type="ORF">AVEN_101368_1</name>
</gene>
<keyword evidence="2" id="KW-1185">Reference proteome</keyword>
<name>A0A4Y2MQJ5_ARAVE</name>
<proteinExistence type="predicted"/>
<reference evidence="1 2" key="1">
    <citation type="journal article" date="2019" name="Sci. Rep.">
        <title>Orb-weaving spider Araneus ventricosus genome elucidates the spidroin gene catalogue.</title>
        <authorList>
            <person name="Kono N."/>
            <person name="Nakamura H."/>
            <person name="Ohtoshi R."/>
            <person name="Moran D.A.P."/>
            <person name="Shinohara A."/>
            <person name="Yoshida Y."/>
            <person name="Fujiwara M."/>
            <person name="Mori M."/>
            <person name="Tomita M."/>
            <person name="Arakawa K."/>
        </authorList>
    </citation>
    <scope>NUCLEOTIDE SEQUENCE [LARGE SCALE GENOMIC DNA]</scope>
</reference>
<dbReference type="EMBL" id="BGPR01007564">
    <property type="protein sequence ID" value="GBN27886.1"/>
    <property type="molecule type" value="Genomic_DNA"/>
</dbReference>
<comment type="caution">
    <text evidence="1">The sequence shown here is derived from an EMBL/GenBank/DDBJ whole genome shotgun (WGS) entry which is preliminary data.</text>
</comment>
<sequence>MLFNVSQCYGANFIVGDVRALPDQCETDLGYYISNIFVLLGVSVRQGSGCETRFNCRSAIVCGPSASETKWVKHSPAGVVWKSAEGRTRSSAAIVI</sequence>
<organism evidence="1 2">
    <name type="scientific">Araneus ventricosus</name>
    <name type="common">Orbweaver spider</name>
    <name type="synonym">Epeira ventricosa</name>
    <dbReference type="NCBI Taxonomy" id="182803"/>
    <lineage>
        <taxon>Eukaryota</taxon>
        <taxon>Metazoa</taxon>
        <taxon>Ecdysozoa</taxon>
        <taxon>Arthropoda</taxon>
        <taxon>Chelicerata</taxon>
        <taxon>Arachnida</taxon>
        <taxon>Araneae</taxon>
        <taxon>Araneomorphae</taxon>
        <taxon>Entelegynae</taxon>
        <taxon>Araneoidea</taxon>
        <taxon>Araneidae</taxon>
        <taxon>Araneus</taxon>
    </lineage>
</organism>
<dbReference type="AlphaFoldDB" id="A0A4Y2MQJ5"/>